<gene>
    <name evidence="1" type="ORF">L917_03456</name>
</gene>
<organism evidence="1">
    <name type="scientific">Phytophthora nicotianae</name>
    <name type="common">Potato buckeye rot agent</name>
    <name type="synonym">Phytophthora parasitica</name>
    <dbReference type="NCBI Taxonomy" id="4792"/>
    <lineage>
        <taxon>Eukaryota</taxon>
        <taxon>Sar</taxon>
        <taxon>Stramenopiles</taxon>
        <taxon>Oomycota</taxon>
        <taxon>Peronosporomycetes</taxon>
        <taxon>Peronosporales</taxon>
        <taxon>Peronosporaceae</taxon>
        <taxon>Phytophthora</taxon>
    </lineage>
</organism>
<dbReference type="AlphaFoldDB" id="W2LQQ6"/>
<dbReference type="Proteomes" id="UP000054423">
    <property type="component" value="Unassembled WGS sequence"/>
</dbReference>
<sequence length="108" mass="12580">MKCKGYHFYRQCSDRPFSRASDCFERGLMNAITDQFPLVKIDGWLFHWTQALWRKMIEQRIPLNPITGALAPGVIDVLTIIPVDQIANKRIRRVDETGSKTKWDAIWS</sequence>
<evidence type="ECO:0000313" key="1">
    <source>
        <dbReference type="EMBL" id="ETL99731.1"/>
    </source>
</evidence>
<proteinExistence type="predicted"/>
<protein>
    <submittedName>
        <fullName evidence="1">Uncharacterized protein</fullName>
    </submittedName>
</protein>
<name>W2LQQ6_PHYNI</name>
<dbReference type="OrthoDB" id="120909at2759"/>
<dbReference type="EMBL" id="KI678248">
    <property type="protein sequence ID" value="ETL99731.1"/>
    <property type="molecule type" value="Genomic_DNA"/>
</dbReference>
<accession>W2LQQ6</accession>
<reference evidence="1" key="1">
    <citation type="submission" date="2013-11" db="EMBL/GenBank/DDBJ databases">
        <title>The Genome Sequence of Phytophthora parasitica CHvinca01.</title>
        <authorList>
            <consortium name="The Broad Institute Genomics Platform"/>
            <person name="Russ C."/>
            <person name="Tyler B."/>
            <person name="Panabieres F."/>
            <person name="Shan W."/>
            <person name="Tripathy S."/>
            <person name="Grunwald N."/>
            <person name="Machado M."/>
            <person name="Johnson C.S."/>
            <person name="Arredondo F."/>
            <person name="Hong C."/>
            <person name="Coffey M."/>
            <person name="Young S.K."/>
            <person name="Zeng Q."/>
            <person name="Gargeya S."/>
            <person name="Fitzgerald M."/>
            <person name="Abouelleil A."/>
            <person name="Alvarado L."/>
            <person name="Chapman S.B."/>
            <person name="Gainer-Dewar J."/>
            <person name="Goldberg J."/>
            <person name="Griggs A."/>
            <person name="Gujja S."/>
            <person name="Hansen M."/>
            <person name="Howarth C."/>
            <person name="Imamovic A."/>
            <person name="Ireland A."/>
            <person name="Larimer J."/>
            <person name="McCowan C."/>
            <person name="Murphy C."/>
            <person name="Pearson M."/>
            <person name="Poon T.W."/>
            <person name="Priest M."/>
            <person name="Roberts A."/>
            <person name="Saif S."/>
            <person name="Shea T."/>
            <person name="Sykes S."/>
            <person name="Wortman J."/>
            <person name="Nusbaum C."/>
            <person name="Birren B."/>
        </authorList>
    </citation>
    <scope>NUCLEOTIDE SEQUENCE [LARGE SCALE GENOMIC DNA]</scope>
    <source>
        <strain evidence="1">CHvinca01</strain>
    </source>
</reference>